<reference evidence="1" key="1">
    <citation type="submission" date="2022-08" db="EMBL/GenBank/DDBJ databases">
        <authorList>
            <person name="Gutierrez-Valencia J."/>
        </authorList>
    </citation>
    <scope>NUCLEOTIDE SEQUENCE</scope>
</reference>
<protein>
    <submittedName>
        <fullName evidence="1">Uncharacterized protein</fullName>
    </submittedName>
</protein>
<comment type="caution">
    <text evidence="1">The sequence shown here is derived from an EMBL/GenBank/DDBJ whole genome shotgun (WGS) entry which is preliminary data.</text>
</comment>
<proteinExistence type="predicted"/>
<name>A0AAV0HEX0_9ROSI</name>
<keyword evidence="2" id="KW-1185">Reference proteome</keyword>
<dbReference type="AlphaFoldDB" id="A0AAV0HEX0"/>
<dbReference type="Proteomes" id="UP001154282">
    <property type="component" value="Unassembled WGS sequence"/>
</dbReference>
<evidence type="ECO:0000313" key="2">
    <source>
        <dbReference type="Proteomes" id="UP001154282"/>
    </source>
</evidence>
<gene>
    <name evidence="1" type="ORF">LITE_LOCUS4020</name>
</gene>
<accession>A0AAV0HEX0</accession>
<feature type="non-terminal residue" evidence="1">
    <location>
        <position position="1"/>
    </location>
</feature>
<sequence length="43" mass="4979">QLFETYAAANLLLRRCPPKLKKFAEKISRKGVQHEDFPRGHPS</sequence>
<evidence type="ECO:0000313" key="1">
    <source>
        <dbReference type="EMBL" id="CAI0383494.1"/>
    </source>
</evidence>
<organism evidence="1 2">
    <name type="scientific">Linum tenue</name>
    <dbReference type="NCBI Taxonomy" id="586396"/>
    <lineage>
        <taxon>Eukaryota</taxon>
        <taxon>Viridiplantae</taxon>
        <taxon>Streptophyta</taxon>
        <taxon>Embryophyta</taxon>
        <taxon>Tracheophyta</taxon>
        <taxon>Spermatophyta</taxon>
        <taxon>Magnoliopsida</taxon>
        <taxon>eudicotyledons</taxon>
        <taxon>Gunneridae</taxon>
        <taxon>Pentapetalae</taxon>
        <taxon>rosids</taxon>
        <taxon>fabids</taxon>
        <taxon>Malpighiales</taxon>
        <taxon>Linaceae</taxon>
        <taxon>Linum</taxon>
    </lineage>
</organism>
<dbReference type="EMBL" id="CAMGYJ010000002">
    <property type="protein sequence ID" value="CAI0383494.1"/>
    <property type="molecule type" value="Genomic_DNA"/>
</dbReference>